<accession>A0A6A6RHA1</accession>
<evidence type="ECO:0000313" key="2">
    <source>
        <dbReference type="EMBL" id="KAF2503103.1"/>
    </source>
</evidence>
<dbReference type="OrthoDB" id="10389432at2759"/>
<sequence length="437" mass="50618">MPTPIRSFPSLPIDLASTTTMPNLKRARSDETSQSRKRRRLAGRNLEETPALLSILNLEEPEPGVMGVLSDLNANRPVTYLFANFATHDARLVYGFGGYNCPPIQSATETQSHSESKKSALANDENMNLPRYEVYRGLAKRRRDSFEIQQRSSLPPAKRRTTCEDRFRRFFPSQLPQPLISRKRVMRDEAELKAIEESQRRIKRPVTRKNNVKTFSTLMHRVPQEIRDLIFANVVHKPEGLRYDPISKTFVNMNGSKRTTVLENISNAVSQQSNSLHIKANVISFPKIAGCLKVMKEMPRDQKASLRHIKVYCDWTEPYWREFLVTSGRNLVRDEIDELLRHYKTLPTLKSITLVIHAWNWGTRREFKDSFKIAELLTGLREKGRLPNRKKLAITPLIGEDPDEVPYNLWCDDEERFGEDDEKKMVAKAKKWVRNED</sequence>
<protein>
    <submittedName>
        <fullName evidence="2">Uncharacterized protein</fullName>
    </submittedName>
</protein>
<evidence type="ECO:0000313" key="3">
    <source>
        <dbReference type="Proteomes" id="UP000799750"/>
    </source>
</evidence>
<gene>
    <name evidence="2" type="ORF">BU16DRAFT_533377</name>
</gene>
<dbReference type="AlphaFoldDB" id="A0A6A6RHA1"/>
<keyword evidence="3" id="KW-1185">Reference proteome</keyword>
<reference evidence="2" key="1">
    <citation type="journal article" date="2020" name="Stud. Mycol.">
        <title>101 Dothideomycetes genomes: a test case for predicting lifestyles and emergence of pathogens.</title>
        <authorList>
            <person name="Haridas S."/>
            <person name="Albert R."/>
            <person name="Binder M."/>
            <person name="Bloem J."/>
            <person name="Labutti K."/>
            <person name="Salamov A."/>
            <person name="Andreopoulos B."/>
            <person name="Baker S."/>
            <person name="Barry K."/>
            <person name="Bills G."/>
            <person name="Bluhm B."/>
            <person name="Cannon C."/>
            <person name="Castanera R."/>
            <person name="Culley D."/>
            <person name="Daum C."/>
            <person name="Ezra D."/>
            <person name="Gonzalez J."/>
            <person name="Henrissat B."/>
            <person name="Kuo A."/>
            <person name="Liang C."/>
            <person name="Lipzen A."/>
            <person name="Lutzoni F."/>
            <person name="Magnuson J."/>
            <person name="Mondo S."/>
            <person name="Nolan M."/>
            <person name="Ohm R."/>
            <person name="Pangilinan J."/>
            <person name="Park H.-J."/>
            <person name="Ramirez L."/>
            <person name="Alfaro M."/>
            <person name="Sun H."/>
            <person name="Tritt A."/>
            <person name="Yoshinaga Y."/>
            <person name="Zwiers L.-H."/>
            <person name="Turgeon B."/>
            <person name="Goodwin S."/>
            <person name="Spatafora J."/>
            <person name="Crous P."/>
            <person name="Grigoriev I."/>
        </authorList>
    </citation>
    <scope>NUCLEOTIDE SEQUENCE</scope>
    <source>
        <strain evidence="2">CBS 269.34</strain>
    </source>
</reference>
<dbReference type="EMBL" id="MU004181">
    <property type="protein sequence ID" value="KAF2503103.1"/>
    <property type="molecule type" value="Genomic_DNA"/>
</dbReference>
<feature type="region of interest" description="Disordered" evidence="1">
    <location>
        <begin position="1"/>
        <end position="44"/>
    </location>
</feature>
<evidence type="ECO:0000256" key="1">
    <source>
        <dbReference type="SAM" id="MobiDB-lite"/>
    </source>
</evidence>
<organism evidence="2 3">
    <name type="scientific">Lophium mytilinum</name>
    <dbReference type="NCBI Taxonomy" id="390894"/>
    <lineage>
        <taxon>Eukaryota</taxon>
        <taxon>Fungi</taxon>
        <taxon>Dikarya</taxon>
        <taxon>Ascomycota</taxon>
        <taxon>Pezizomycotina</taxon>
        <taxon>Dothideomycetes</taxon>
        <taxon>Pleosporomycetidae</taxon>
        <taxon>Mytilinidiales</taxon>
        <taxon>Mytilinidiaceae</taxon>
        <taxon>Lophium</taxon>
    </lineage>
</organism>
<dbReference type="Proteomes" id="UP000799750">
    <property type="component" value="Unassembled WGS sequence"/>
</dbReference>
<name>A0A6A6RHA1_9PEZI</name>
<proteinExistence type="predicted"/>